<protein>
    <submittedName>
        <fullName evidence="1">Uncharacterized protein</fullName>
    </submittedName>
</protein>
<comment type="caution">
    <text evidence="1">The sequence shown here is derived from an EMBL/GenBank/DDBJ whole genome shotgun (WGS) entry which is preliminary data.</text>
</comment>
<name>A0AAD8RES4_LOLMU</name>
<proteinExistence type="predicted"/>
<evidence type="ECO:0000313" key="1">
    <source>
        <dbReference type="EMBL" id="KAK1620303.1"/>
    </source>
</evidence>
<gene>
    <name evidence="1" type="ORF">QYE76_025820</name>
</gene>
<dbReference type="Proteomes" id="UP001231189">
    <property type="component" value="Unassembled WGS sequence"/>
</dbReference>
<evidence type="ECO:0000313" key="2">
    <source>
        <dbReference type="Proteomes" id="UP001231189"/>
    </source>
</evidence>
<sequence>MDDGAHGRLAARAAVANSCGRGIADERRRARPLRHARRLHSLNAAYRRRRYRTPCRKRRSRLLLSPRYRCSSLRVGSLVLRASPLVWAPAAKSGEIFVPDWRKIWRREAHFPSRELRMDAT</sequence>
<accession>A0AAD8RES4</accession>
<keyword evidence="2" id="KW-1185">Reference proteome</keyword>
<dbReference type="EMBL" id="JAUUTY010000006">
    <property type="protein sequence ID" value="KAK1620303.1"/>
    <property type="molecule type" value="Genomic_DNA"/>
</dbReference>
<reference evidence="1" key="1">
    <citation type="submission" date="2023-07" db="EMBL/GenBank/DDBJ databases">
        <title>A chromosome-level genome assembly of Lolium multiflorum.</title>
        <authorList>
            <person name="Chen Y."/>
            <person name="Copetti D."/>
            <person name="Kolliker R."/>
            <person name="Studer B."/>
        </authorList>
    </citation>
    <scope>NUCLEOTIDE SEQUENCE</scope>
    <source>
        <strain evidence="1">02402/16</strain>
        <tissue evidence="1">Leaf</tissue>
    </source>
</reference>
<organism evidence="1 2">
    <name type="scientific">Lolium multiflorum</name>
    <name type="common">Italian ryegrass</name>
    <name type="synonym">Lolium perenne subsp. multiflorum</name>
    <dbReference type="NCBI Taxonomy" id="4521"/>
    <lineage>
        <taxon>Eukaryota</taxon>
        <taxon>Viridiplantae</taxon>
        <taxon>Streptophyta</taxon>
        <taxon>Embryophyta</taxon>
        <taxon>Tracheophyta</taxon>
        <taxon>Spermatophyta</taxon>
        <taxon>Magnoliopsida</taxon>
        <taxon>Liliopsida</taxon>
        <taxon>Poales</taxon>
        <taxon>Poaceae</taxon>
        <taxon>BOP clade</taxon>
        <taxon>Pooideae</taxon>
        <taxon>Poodae</taxon>
        <taxon>Poeae</taxon>
        <taxon>Poeae Chloroplast Group 2 (Poeae type)</taxon>
        <taxon>Loliodinae</taxon>
        <taxon>Loliinae</taxon>
        <taxon>Lolium</taxon>
    </lineage>
</organism>
<dbReference type="AlphaFoldDB" id="A0AAD8RES4"/>